<dbReference type="PRINTS" id="PR00619">
    <property type="entry name" value="GATAZNFINGER"/>
</dbReference>
<dbReference type="Proteomes" id="UP000002852">
    <property type="component" value="Unassembled WGS sequence"/>
</dbReference>
<dbReference type="KEGG" id="xma:102223432"/>
<evidence type="ECO:0000256" key="4">
    <source>
        <dbReference type="ARBA" id="ARBA00022833"/>
    </source>
</evidence>
<keyword evidence="4" id="KW-0862">Zinc</keyword>
<dbReference type="InterPro" id="IPR039355">
    <property type="entry name" value="Transcription_factor_GATA"/>
</dbReference>
<dbReference type="Ensembl" id="ENSXMAT00000028597.1">
    <property type="protein sequence ID" value="ENSXMAP00000038857.1"/>
    <property type="gene ID" value="ENSXMAG00000022112.1"/>
</dbReference>
<keyword evidence="6" id="KW-0539">Nucleus</keyword>
<dbReference type="RefSeq" id="XP_005813851.3">
    <property type="nucleotide sequence ID" value="XM_005813794.3"/>
</dbReference>
<dbReference type="FunFam" id="3.30.50.10:FF:000002">
    <property type="entry name" value="Gata transcription factor gatad"/>
    <property type="match status" value="1"/>
</dbReference>
<feature type="compositionally biased region" description="Gly residues" evidence="8">
    <location>
        <begin position="34"/>
        <end position="43"/>
    </location>
</feature>
<accession>A0A3B5R5X6</accession>
<keyword evidence="11" id="KW-1185">Reference proteome</keyword>
<dbReference type="GO" id="GO:0000122">
    <property type="term" value="P:negative regulation of transcription by RNA polymerase II"/>
    <property type="evidence" value="ECO:0007669"/>
    <property type="project" value="TreeGrafter"/>
</dbReference>
<feature type="region of interest" description="Disordered" evidence="8">
    <location>
        <begin position="9"/>
        <end position="104"/>
    </location>
</feature>
<feature type="region of interest" description="Disordered" evidence="8">
    <location>
        <begin position="278"/>
        <end position="309"/>
    </location>
</feature>
<dbReference type="STRING" id="8083.ENSXMAP00000038857"/>
<evidence type="ECO:0000256" key="3">
    <source>
        <dbReference type="ARBA" id="ARBA00022771"/>
    </source>
</evidence>
<evidence type="ECO:0000256" key="5">
    <source>
        <dbReference type="ARBA" id="ARBA00023159"/>
    </source>
</evidence>
<evidence type="ECO:0000256" key="8">
    <source>
        <dbReference type="SAM" id="MobiDB-lite"/>
    </source>
</evidence>
<feature type="domain" description="GATA-type" evidence="9">
    <location>
        <begin position="182"/>
        <end position="224"/>
    </location>
</feature>
<reference evidence="10" key="4">
    <citation type="submission" date="2025-09" db="UniProtKB">
        <authorList>
            <consortium name="Ensembl"/>
        </authorList>
    </citation>
    <scope>IDENTIFICATION</scope>
    <source>
        <strain evidence="10">JP 163 A</strain>
    </source>
</reference>
<dbReference type="GO" id="GO:0000978">
    <property type="term" value="F:RNA polymerase II cis-regulatory region sequence-specific DNA binding"/>
    <property type="evidence" value="ECO:0007669"/>
    <property type="project" value="TreeGrafter"/>
</dbReference>
<dbReference type="GO" id="GO:0005634">
    <property type="term" value="C:nucleus"/>
    <property type="evidence" value="ECO:0007669"/>
    <property type="project" value="UniProtKB-SubCell"/>
</dbReference>
<protein>
    <submittedName>
        <fullName evidence="10">Endothelial transcription factor GATA-2-like</fullName>
    </submittedName>
</protein>
<dbReference type="InParanoid" id="A0A3B5R5X6"/>
<dbReference type="SMART" id="SM00401">
    <property type="entry name" value="ZnF_GATA"/>
    <property type="match status" value="2"/>
</dbReference>
<reference evidence="10" key="3">
    <citation type="submission" date="2025-08" db="UniProtKB">
        <authorList>
            <consortium name="Ensembl"/>
        </authorList>
    </citation>
    <scope>IDENTIFICATION</scope>
    <source>
        <strain evidence="10">JP 163 A</strain>
    </source>
</reference>
<evidence type="ECO:0000313" key="11">
    <source>
        <dbReference type="Proteomes" id="UP000002852"/>
    </source>
</evidence>
<dbReference type="InterPro" id="IPR000679">
    <property type="entry name" value="Znf_GATA"/>
</dbReference>
<evidence type="ECO:0000256" key="7">
    <source>
        <dbReference type="PROSITE-ProRule" id="PRU00094"/>
    </source>
</evidence>
<reference evidence="11" key="2">
    <citation type="journal article" date="2013" name="Nat. Genet.">
        <title>The genome of the platyfish, Xiphophorus maculatus, provides insights into evolutionary adaptation and several complex traits.</title>
        <authorList>
            <person name="Schartl M."/>
            <person name="Walter R.B."/>
            <person name="Shen Y."/>
            <person name="Garcia T."/>
            <person name="Catchen J."/>
            <person name="Amores A."/>
            <person name="Braasch I."/>
            <person name="Chalopin D."/>
            <person name="Volff J.N."/>
            <person name="Lesch K.P."/>
            <person name="Bisazza A."/>
            <person name="Minx P."/>
            <person name="Hillier L."/>
            <person name="Wilson R.K."/>
            <person name="Fuerstenberg S."/>
            <person name="Boore J."/>
            <person name="Searle S."/>
            <person name="Postlethwait J.H."/>
            <person name="Warren W.C."/>
        </authorList>
    </citation>
    <scope>NUCLEOTIDE SEQUENCE [LARGE SCALE GENOMIC DNA]</scope>
    <source>
        <strain evidence="11">JP 163 A</strain>
    </source>
</reference>
<evidence type="ECO:0000256" key="1">
    <source>
        <dbReference type="ARBA" id="ARBA00004123"/>
    </source>
</evidence>
<dbReference type="GO" id="GO:0008270">
    <property type="term" value="F:zinc ion binding"/>
    <property type="evidence" value="ECO:0007669"/>
    <property type="project" value="UniProtKB-KW"/>
</dbReference>
<dbReference type="CDD" id="cd00202">
    <property type="entry name" value="ZnF_GATA"/>
    <property type="match status" value="1"/>
</dbReference>
<dbReference type="AlphaFoldDB" id="A0A3B5R5X6"/>
<evidence type="ECO:0000259" key="9">
    <source>
        <dbReference type="PROSITE" id="PS50114"/>
    </source>
</evidence>
<dbReference type="GO" id="GO:0000981">
    <property type="term" value="F:DNA-binding transcription factor activity, RNA polymerase II-specific"/>
    <property type="evidence" value="ECO:0007669"/>
    <property type="project" value="TreeGrafter"/>
</dbReference>
<dbReference type="PROSITE" id="PS50114">
    <property type="entry name" value="GATA_ZN_FINGER_2"/>
    <property type="match status" value="2"/>
</dbReference>
<dbReference type="OMA" id="ADQSGPW"/>
<feature type="domain" description="GATA-type" evidence="9">
    <location>
        <begin position="231"/>
        <end position="284"/>
    </location>
</feature>
<dbReference type="PROSITE" id="PS00344">
    <property type="entry name" value="GATA_ZN_FINGER_1"/>
    <property type="match status" value="1"/>
</dbReference>
<dbReference type="Pfam" id="PF00320">
    <property type="entry name" value="GATA"/>
    <property type="match status" value="1"/>
</dbReference>
<dbReference type="GeneTree" id="ENSGT00940000156315"/>
<evidence type="ECO:0000313" key="10">
    <source>
        <dbReference type="Ensembl" id="ENSXMAP00000038857.1"/>
    </source>
</evidence>
<comment type="subcellular location">
    <subcellularLocation>
        <location evidence="1">Nucleus</location>
    </subcellularLocation>
</comment>
<dbReference type="SUPFAM" id="SSF57716">
    <property type="entry name" value="Glucocorticoid receptor-like (DNA-binding domain)"/>
    <property type="match status" value="2"/>
</dbReference>
<keyword evidence="3 7" id="KW-0863">Zinc-finger</keyword>
<proteinExistence type="predicted"/>
<evidence type="ECO:0000256" key="6">
    <source>
        <dbReference type="ARBA" id="ARBA00023242"/>
    </source>
</evidence>
<dbReference type="PANTHER" id="PTHR10071:SF281">
    <property type="entry name" value="BOX A-BINDING FACTOR-RELATED"/>
    <property type="match status" value="1"/>
</dbReference>
<sequence>MMLLHVRFHHQKPQNKRCVGGASGGRGQRWAGPAVGGASGGRSAGSSQKEQTEEQLLSPLCCIKDPLRPDRALTPRRTEMMSGVTPSADWSSGSPATRGQRSSGFRMKLGAEAHWSASDESGLLRRPHRLDDPSLSLGSAYSPPPVYSLYGHPAPAPPPAFLRPSPPGWDLLSPSWSPAWSEPERRQCFGCGTHSALLWRREAAGTHLCSTCSVRQQNPPLLRPKRRAAAARKGTQCSNCGTGTTSLWRRNAAGDAVCNACGLYYKLHQVHRPLALRKDGIQTRKRRSANQRPGRKGADQSGPWAGPLC</sequence>
<feature type="compositionally biased region" description="Polar residues" evidence="8">
    <location>
        <begin position="84"/>
        <end position="103"/>
    </location>
</feature>
<organism evidence="10 11">
    <name type="scientific">Xiphophorus maculatus</name>
    <name type="common">Southern platyfish</name>
    <name type="synonym">Platypoecilus maculatus</name>
    <dbReference type="NCBI Taxonomy" id="8083"/>
    <lineage>
        <taxon>Eukaryota</taxon>
        <taxon>Metazoa</taxon>
        <taxon>Chordata</taxon>
        <taxon>Craniata</taxon>
        <taxon>Vertebrata</taxon>
        <taxon>Euteleostomi</taxon>
        <taxon>Actinopterygii</taxon>
        <taxon>Neopterygii</taxon>
        <taxon>Teleostei</taxon>
        <taxon>Neoteleostei</taxon>
        <taxon>Acanthomorphata</taxon>
        <taxon>Ovalentaria</taxon>
        <taxon>Atherinomorphae</taxon>
        <taxon>Cyprinodontiformes</taxon>
        <taxon>Poeciliidae</taxon>
        <taxon>Poeciliinae</taxon>
        <taxon>Xiphophorus</taxon>
    </lineage>
</organism>
<dbReference type="GeneID" id="102223432"/>
<dbReference type="CTD" id="564960"/>
<feature type="compositionally biased region" description="Basic and acidic residues" evidence="8">
    <location>
        <begin position="65"/>
        <end position="79"/>
    </location>
</feature>
<dbReference type="Gene3D" id="3.30.50.10">
    <property type="entry name" value="Erythroid Transcription Factor GATA-1, subunit A"/>
    <property type="match status" value="2"/>
</dbReference>
<evidence type="ECO:0000256" key="2">
    <source>
        <dbReference type="ARBA" id="ARBA00022723"/>
    </source>
</evidence>
<dbReference type="PANTHER" id="PTHR10071">
    <property type="entry name" value="TRANSCRIPTION FACTOR GATA FAMILY MEMBER"/>
    <property type="match status" value="1"/>
</dbReference>
<reference evidence="11" key="1">
    <citation type="submission" date="2012-01" db="EMBL/GenBank/DDBJ databases">
        <authorList>
            <person name="Walter R."/>
            <person name="Schartl M."/>
            <person name="Warren W."/>
        </authorList>
    </citation>
    <scope>NUCLEOTIDE SEQUENCE [LARGE SCALE GENOMIC DNA]</scope>
    <source>
        <strain evidence="11">JP 163 A</strain>
    </source>
</reference>
<keyword evidence="5" id="KW-0010">Activator</keyword>
<dbReference type="GO" id="GO:0045165">
    <property type="term" value="P:cell fate commitment"/>
    <property type="evidence" value="ECO:0007669"/>
    <property type="project" value="TreeGrafter"/>
</dbReference>
<name>A0A3B5R5X6_XIPMA</name>
<dbReference type="GO" id="GO:0045944">
    <property type="term" value="P:positive regulation of transcription by RNA polymerase II"/>
    <property type="evidence" value="ECO:0007669"/>
    <property type="project" value="TreeGrafter"/>
</dbReference>
<feature type="compositionally biased region" description="Basic residues" evidence="8">
    <location>
        <begin position="283"/>
        <end position="295"/>
    </location>
</feature>
<dbReference type="InterPro" id="IPR013088">
    <property type="entry name" value="Znf_NHR/GATA"/>
</dbReference>
<keyword evidence="2" id="KW-0479">Metal-binding</keyword>